<keyword evidence="1" id="KW-1133">Transmembrane helix</keyword>
<feature type="transmembrane region" description="Helical" evidence="1">
    <location>
        <begin position="51"/>
        <end position="69"/>
    </location>
</feature>
<evidence type="ECO:0008006" key="4">
    <source>
        <dbReference type="Google" id="ProtNLM"/>
    </source>
</evidence>
<protein>
    <recommendedName>
        <fullName evidence="4">Transmembrane protein</fullName>
    </recommendedName>
</protein>
<accession>A0AAW1SZD7</accession>
<reference evidence="2 3" key="1">
    <citation type="journal article" date="2024" name="Nat. Commun.">
        <title>Phylogenomics reveals the evolutionary origins of lichenization in chlorophyte algae.</title>
        <authorList>
            <person name="Puginier C."/>
            <person name="Libourel C."/>
            <person name="Otte J."/>
            <person name="Skaloud P."/>
            <person name="Haon M."/>
            <person name="Grisel S."/>
            <person name="Petersen M."/>
            <person name="Berrin J.G."/>
            <person name="Delaux P.M."/>
            <person name="Dal Grande F."/>
            <person name="Keller J."/>
        </authorList>
    </citation>
    <scope>NUCLEOTIDE SEQUENCE [LARGE SCALE GENOMIC DNA]</scope>
    <source>
        <strain evidence="2 3">SAG 2523</strain>
    </source>
</reference>
<proteinExistence type="predicted"/>
<gene>
    <name evidence="2" type="ORF">WJX84_007665</name>
</gene>
<dbReference type="Proteomes" id="UP001485043">
    <property type="component" value="Unassembled WGS sequence"/>
</dbReference>
<keyword evidence="3" id="KW-1185">Reference proteome</keyword>
<name>A0AAW1SZD7_9CHLO</name>
<evidence type="ECO:0000313" key="2">
    <source>
        <dbReference type="EMBL" id="KAK9861752.1"/>
    </source>
</evidence>
<evidence type="ECO:0000256" key="1">
    <source>
        <dbReference type="SAM" id="Phobius"/>
    </source>
</evidence>
<feature type="transmembrane region" description="Helical" evidence="1">
    <location>
        <begin position="218"/>
        <end position="241"/>
    </location>
</feature>
<organism evidence="2 3">
    <name type="scientific">Apatococcus fuscideae</name>
    <dbReference type="NCBI Taxonomy" id="2026836"/>
    <lineage>
        <taxon>Eukaryota</taxon>
        <taxon>Viridiplantae</taxon>
        <taxon>Chlorophyta</taxon>
        <taxon>core chlorophytes</taxon>
        <taxon>Trebouxiophyceae</taxon>
        <taxon>Chlorellales</taxon>
        <taxon>Chlorellaceae</taxon>
        <taxon>Apatococcus</taxon>
    </lineage>
</organism>
<keyword evidence="1" id="KW-0472">Membrane</keyword>
<evidence type="ECO:0000313" key="3">
    <source>
        <dbReference type="Proteomes" id="UP001485043"/>
    </source>
</evidence>
<sequence length="284" mass="30971">MADWAHNWDGNLCQCCGSRCTVAGWASCAFAYFVPCVAFGDNLKRAFSSSLWLHALLFFFCFWGIQRSFDVVFTLTSQKCPAHLPVPVDQVHAHPAVAASAHDTWLSGRKLLQLDDAPGKFTEAFADVLPSAAVAQAVVYGGADEQAQSESSTTVYSVETDTDTIELEASNSADKFDPAEGASKKHRVHKEPMPLPAHIVFMPFSPQFEHTSPGCQKAYVGLFTLYVVLVASTLFGLVYAARKRTLMRQKFSIPGSPAREVVTAAYWTEAPVTKPPKTAEMLGV</sequence>
<dbReference type="EMBL" id="JALJOV010000707">
    <property type="protein sequence ID" value="KAK9861752.1"/>
    <property type="molecule type" value="Genomic_DNA"/>
</dbReference>
<dbReference type="AlphaFoldDB" id="A0AAW1SZD7"/>
<comment type="caution">
    <text evidence="2">The sequence shown here is derived from an EMBL/GenBank/DDBJ whole genome shotgun (WGS) entry which is preliminary data.</text>
</comment>
<keyword evidence="1" id="KW-0812">Transmembrane</keyword>